<reference evidence="1 2" key="1">
    <citation type="submission" date="2019-10" db="EMBL/GenBank/DDBJ databases">
        <title>Pseudoalteromonas rubra S4059.</title>
        <authorList>
            <person name="Paulsen S."/>
            <person name="Wang X."/>
        </authorList>
    </citation>
    <scope>NUCLEOTIDE SEQUENCE [LARGE SCALE GENOMIC DNA]</scope>
    <source>
        <strain evidence="1 2">S4059</strain>
    </source>
</reference>
<evidence type="ECO:0000313" key="1">
    <source>
        <dbReference type="EMBL" id="QPB85362.1"/>
    </source>
</evidence>
<dbReference type="EMBL" id="CP045430">
    <property type="protein sequence ID" value="QPB85362.1"/>
    <property type="molecule type" value="Genomic_DNA"/>
</dbReference>
<dbReference type="RefSeq" id="WP_138537975.1">
    <property type="nucleotide sequence ID" value="NZ_CP045430.1"/>
</dbReference>
<protein>
    <submittedName>
        <fullName evidence="1">Uncharacterized protein</fullName>
    </submittedName>
</protein>
<name>A0A5S3UYV2_9GAMM</name>
<accession>A0A5S3UYV2</accession>
<organism evidence="1 2">
    <name type="scientific">Pseudoalteromonas rubra</name>
    <dbReference type="NCBI Taxonomy" id="43658"/>
    <lineage>
        <taxon>Bacteria</taxon>
        <taxon>Pseudomonadati</taxon>
        <taxon>Pseudomonadota</taxon>
        <taxon>Gammaproteobacteria</taxon>
        <taxon>Alteromonadales</taxon>
        <taxon>Pseudoalteromonadaceae</taxon>
        <taxon>Pseudoalteromonas</taxon>
    </lineage>
</organism>
<sequence length="82" mass="9053">MLHNAGVYANSSVKLDVWATAYNAYGYCHINGFDDAVRLTTKCGEDECTFARYAGGTKWVQKDSGSKNRCCELIETVTCTDN</sequence>
<evidence type="ECO:0000313" key="2">
    <source>
        <dbReference type="Proteomes" id="UP000305729"/>
    </source>
</evidence>
<dbReference type="Proteomes" id="UP000305729">
    <property type="component" value="Chromosome 2"/>
</dbReference>
<gene>
    <name evidence="1" type="ORF">CWC22_020270</name>
</gene>
<proteinExistence type="predicted"/>
<dbReference type="AlphaFoldDB" id="A0A5S3UYV2"/>